<proteinExistence type="predicted"/>
<dbReference type="Proteomes" id="UP000364291">
    <property type="component" value="Unassembled WGS sequence"/>
</dbReference>
<dbReference type="AlphaFoldDB" id="A0A5E5P295"/>
<evidence type="ECO:0000313" key="2">
    <source>
        <dbReference type="Proteomes" id="UP000364291"/>
    </source>
</evidence>
<name>A0A5E5P295_9BURK</name>
<dbReference type="EMBL" id="CABPSX010000002">
    <property type="protein sequence ID" value="VVG70450.1"/>
    <property type="molecule type" value="Genomic_DNA"/>
</dbReference>
<organism evidence="1 2">
    <name type="scientific">Pandoraea apista</name>
    <dbReference type="NCBI Taxonomy" id="93218"/>
    <lineage>
        <taxon>Bacteria</taxon>
        <taxon>Pseudomonadati</taxon>
        <taxon>Pseudomonadota</taxon>
        <taxon>Betaproteobacteria</taxon>
        <taxon>Burkholderiales</taxon>
        <taxon>Burkholderiaceae</taxon>
        <taxon>Pandoraea</taxon>
    </lineage>
</organism>
<gene>
    <name evidence="1" type="ORF">PAP18089_01410</name>
</gene>
<protein>
    <submittedName>
        <fullName evidence="1">Uncharacterized protein</fullName>
    </submittedName>
</protein>
<sequence length="168" mass="19013">MSRLSLSRVFVLPPDLALEDLNGRTLDQWDRYGVLGWDDGCASYFLTLQPRGHDMPVWSFGDRAAEFGSPWVLQQVLRVLFNVDQAGVEKGWFAFKPGMAERLANDRDTYFDRHPVAENAREAADDLLRSFHEEDASYQPYAAPLPLDEAWLLAHALVEPVPRQAVPA</sequence>
<evidence type="ECO:0000313" key="1">
    <source>
        <dbReference type="EMBL" id="VVG70450.1"/>
    </source>
</evidence>
<accession>A0A5E5P295</accession>
<reference evidence="1 2" key="1">
    <citation type="submission" date="2019-08" db="EMBL/GenBank/DDBJ databases">
        <authorList>
            <person name="Peeters C."/>
        </authorList>
    </citation>
    <scope>NUCLEOTIDE SEQUENCE [LARGE SCALE GENOMIC DNA]</scope>
    <source>
        <strain evidence="1 2">LMG 18089</strain>
    </source>
</reference>